<gene>
    <name evidence="2" type="ordered locus">Acid345_2230</name>
</gene>
<evidence type="ECO:0000313" key="2">
    <source>
        <dbReference type="EMBL" id="ABF41231.1"/>
    </source>
</evidence>
<dbReference type="InterPro" id="IPR036249">
    <property type="entry name" value="Thioredoxin-like_sf"/>
</dbReference>
<evidence type="ECO:0000259" key="1">
    <source>
        <dbReference type="Pfam" id="PF00462"/>
    </source>
</evidence>
<dbReference type="CDD" id="cd02976">
    <property type="entry name" value="NrdH"/>
    <property type="match status" value="1"/>
</dbReference>
<evidence type="ECO:0000313" key="3">
    <source>
        <dbReference type="Proteomes" id="UP000002432"/>
    </source>
</evidence>
<dbReference type="EMBL" id="CP000360">
    <property type="protein sequence ID" value="ABF41231.1"/>
    <property type="molecule type" value="Genomic_DNA"/>
</dbReference>
<dbReference type="KEGG" id="aba:Acid345_2230"/>
<dbReference type="InterPro" id="IPR002109">
    <property type="entry name" value="Glutaredoxin"/>
</dbReference>
<dbReference type="Pfam" id="PF00462">
    <property type="entry name" value="Glutaredoxin"/>
    <property type="match status" value="1"/>
</dbReference>
<dbReference type="HOGENOM" id="CLU_026126_9_3_0"/>
<dbReference type="eggNOG" id="COG0695">
    <property type="taxonomic scope" value="Bacteria"/>
</dbReference>
<dbReference type="SUPFAM" id="SSF52833">
    <property type="entry name" value="Thioredoxin-like"/>
    <property type="match status" value="1"/>
</dbReference>
<name>Q1IPG9_KORVE</name>
<dbReference type="RefSeq" id="WP_011523032.1">
    <property type="nucleotide sequence ID" value="NC_008009.1"/>
</dbReference>
<proteinExistence type="predicted"/>
<dbReference type="Proteomes" id="UP000002432">
    <property type="component" value="Chromosome"/>
</dbReference>
<dbReference type="EnsemblBacteria" id="ABF41231">
    <property type="protein sequence ID" value="ABF41231"/>
    <property type="gene ID" value="Acid345_2230"/>
</dbReference>
<dbReference type="PROSITE" id="PS51354">
    <property type="entry name" value="GLUTAREDOXIN_2"/>
    <property type="match status" value="1"/>
</dbReference>
<dbReference type="OrthoDB" id="9795531at2"/>
<feature type="domain" description="Glutaredoxin" evidence="1">
    <location>
        <begin position="6"/>
        <end position="62"/>
    </location>
</feature>
<dbReference type="STRING" id="204669.Acid345_2230"/>
<protein>
    <submittedName>
        <fullName evidence="2">Glutaredoxin</fullName>
    </submittedName>
</protein>
<organism evidence="2 3">
    <name type="scientific">Koribacter versatilis (strain Ellin345)</name>
    <dbReference type="NCBI Taxonomy" id="204669"/>
    <lineage>
        <taxon>Bacteria</taxon>
        <taxon>Pseudomonadati</taxon>
        <taxon>Acidobacteriota</taxon>
        <taxon>Terriglobia</taxon>
        <taxon>Terriglobales</taxon>
        <taxon>Candidatus Korobacteraceae</taxon>
        <taxon>Candidatus Korobacter</taxon>
    </lineage>
</organism>
<dbReference type="AlphaFoldDB" id="Q1IPG9"/>
<keyword evidence="3" id="KW-1185">Reference proteome</keyword>
<dbReference type="Gene3D" id="3.40.30.10">
    <property type="entry name" value="Glutaredoxin"/>
    <property type="match status" value="1"/>
</dbReference>
<accession>Q1IPG9</accession>
<sequence>MLQPRITLFTRPDCPPCGWLKDWLRERNLEFEEYDVSVDKIAVFTLVRKYRSQSTPTLVIGEGEEDVLIGFEPEKIEAAIDRHRPDR</sequence>
<reference evidence="2 3" key="1">
    <citation type="journal article" date="2009" name="Appl. Environ. Microbiol.">
        <title>Three genomes from the phylum Acidobacteria provide insight into the lifestyles of these microorganisms in soils.</title>
        <authorList>
            <person name="Ward N.L."/>
            <person name="Challacombe J.F."/>
            <person name="Janssen P.H."/>
            <person name="Henrissat B."/>
            <person name="Coutinho P.M."/>
            <person name="Wu M."/>
            <person name="Xie G."/>
            <person name="Haft D.H."/>
            <person name="Sait M."/>
            <person name="Badger J."/>
            <person name="Barabote R.D."/>
            <person name="Bradley B."/>
            <person name="Brettin T.S."/>
            <person name="Brinkac L.M."/>
            <person name="Bruce D."/>
            <person name="Creasy T."/>
            <person name="Daugherty S.C."/>
            <person name="Davidsen T.M."/>
            <person name="DeBoy R.T."/>
            <person name="Detter J.C."/>
            <person name="Dodson R.J."/>
            <person name="Durkin A.S."/>
            <person name="Ganapathy A."/>
            <person name="Gwinn-Giglio M."/>
            <person name="Han C.S."/>
            <person name="Khouri H."/>
            <person name="Kiss H."/>
            <person name="Kothari S.P."/>
            <person name="Madupu R."/>
            <person name="Nelson K.E."/>
            <person name="Nelson W.C."/>
            <person name="Paulsen I."/>
            <person name="Penn K."/>
            <person name="Ren Q."/>
            <person name="Rosovitz M.J."/>
            <person name="Selengut J.D."/>
            <person name="Shrivastava S."/>
            <person name="Sullivan S.A."/>
            <person name="Tapia R."/>
            <person name="Thompson L.S."/>
            <person name="Watkins K.L."/>
            <person name="Yang Q."/>
            <person name="Yu C."/>
            <person name="Zafar N."/>
            <person name="Zhou L."/>
            <person name="Kuske C.R."/>
        </authorList>
    </citation>
    <scope>NUCLEOTIDE SEQUENCE [LARGE SCALE GENOMIC DNA]</scope>
    <source>
        <strain evidence="2 3">Ellin345</strain>
    </source>
</reference>